<dbReference type="Gene3D" id="3.30.360.10">
    <property type="entry name" value="Dihydrodipicolinate Reductase, domain 2"/>
    <property type="match status" value="1"/>
</dbReference>
<dbReference type="InterPro" id="IPR050984">
    <property type="entry name" value="Gfo/Idh/MocA_domain"/>
</dbReference>
<dbReference type="PANTHER" id="PTHR22604">
    <property type="entry name" value="OXIDOREDUCTASES"/>
    <property type="match status" value="1"/>
</dbReference>
<gene>
    <name evidence="6" type="ORF">QTP81_09590</name>
</gene>
<proteinExistence type="inferred from homology"/>
<evidence type="ECO:0000256" key="1">
    <source>
        <dbReference type="ARBA" id="ARBA00010928"/>
    </source>
</evidence>
<evidence type="ECO:0000256" key="2">
    <source>
        <dbReference type="ARBA" id="ARBA00022729"/>
    </source>
</evidence>
<name>A0ABT7SXC5_9ALTE</name>
<evidence type="ECO:0000313" key="7">
    <source>
        <dbReference type="Proteomes" id="UP001234343"/>
    </source>
</evidence>
<dbReference type="InterPro" id="IPR055170">
    <property type="entry name" value="GFO_IDH_MocA-like_dom"/>
</dbReference>
<organism evidence="6 7">
    <name type="scientific">Alteromonas arenosi</name>
    <dbReference type="NCBI Taxonomy" id="3055817"/>
    <lineage>
        <taxon>Bacteria</taxon>
        <taxon>Pseudomonadati</taxon>
        <taxon>Pseudomonadota</taxon>
        <taxon>Gammaproteobacteria</taxon>
        <taxon>Alteromonadales</taxon>
        <taxon>Alteromonadaceae</taxon>
        <taxon>Alteromonas/Salinimonas group</taxon>
        <taxon>Alteromonas</taxon>
    </lineage>
</organism>
<dbReference type="InterPro" id="IPR000683">
    <property type="entry name" value="Gfo/Idh/MocA-like_OxRdtase_N"/>
</dbReference>
<evidence type="ECO:0000256" key="3">
    <source>
        <dbReference type="ARBA" id="ARBA00023002"/>
    </source>
</evidence>
<comment type="caution">
    <text evidence="6">The sequence shown here is derived from an EMBL/GenBank/DDBJ whole genome shotgun (WGS) entry which is preliminary data.</text>
</comment>
<keyword evidence="2" id="KW-0732">Signal</keyword>
<feature type="domain" description="Gfo/Idh/MocA-like oxidoreductase N-terminal" evidence="4">
    <location>
        <begin position="6"/>
        <end position="121"/>
    </location>
</feature>
<reference evidence="6 7" key="1">
    <citation type="submission" date="2023-06" db="EMBL/GenBank/DDBJ databases">
        <title>Alteromonas sp. ASW11-36 isolated from intertidal sand.</title>
        <authorList>
            <person name="Li Y."/>
        </authorList>
    </citation>
    <scope>NUCLEOTIDE SEQUENCE [LARGE SCALE GENOMIC DNA]</scope>
    <source>
        <strain evidence="6 7">ASW11-36</strain>
    </source>
</reference>
<evidence type="ECO:0000259" key="4">
    <source>
        <dbReference type="Pfam" id="PF01408"/>
    </source>
</evidence>
<dbReference type="Proteomes" id="UP001234343">
    <property type="component" value="Unassembled WGS sequence"/>
</dbReference>
<dbReference type="Pfam" id="PF01408">
    <property type="entry name" value="GFO_IDH_MocA"/>
    <property type="match status" value="1"/>
</dbReference>
<evidence type="ECO:0000259" key="5">
    <source>
        <dbReference type="Pfam" id="PF22725"/>
    </source>
</evidence>
<dbReference type="PANTHER" id="PTHR22604:SF105">
    <property type="entry name" value="TRANS-1,2-DIHYDROBENZENE-1,2-DIOL DEHYDROGENASE"/>
    <property type="match status" value="1"/>
</dbReference>
<feature type="domain" description="GFO/IDH/MocA-like oxidoreductase" evidence="5">
    <location>
        <begin position="135"/>
        <end position="250"/>
    </location>
</feature>
<sequence length="332" mass="36464">MADKHIRWGILGCGGIAQMFMSSIQPVANTSVVACAARNHKNAQAFANEHGIKTAYASYADLISADDLDAIYVANTHNAHYATAKACLEAGKPVLCEKPLTVNTAQSKALFELAKKHNVLLVEAVWTRFLPAIIALQEQLSKGIIGDVLSVNVNFSITGEFDPKHRLNNPETAGGSLLDLGIYPITMADIVFDAEPINIQSQVSKGPTGVDQRAQFLVEYPNEKHAMLSCAFVQHAPIVAIISGTDGYIEVPHFLGARELIVQRAGRVEQLNFEYPEGHNFTPEITQFNADLSDGNIHSTILPPNKTMRVMKIMDTLREQWQLRYPEDIESV</sequence>
<dbReference type="EMBL" id="JAUCBP010000007">
    <property type="protein sequence ID" value="MDM7860847.1"/>
    <property type="molecule type" value="Genomic_DNA"/>
</dbReference>
<dbReference type="PROSITE" id="PS51257">
    <property type="entry name" value="PROKAR_LIPOPROTEIN"/>
    <property type="match status" value="1"/>
</dbReference>
<dbReference type="Pfam" id="PF22725">
    <property type="entry name" value="GFO_IDH_MocA_C3"/>
    <property type="match status" value="1"/>
</dbReference>
<keyword evidence="3" id="KW-0560">Oxidoreductase</keyword>
<evidence type="ECO:0000313" key="6">
    <source>
        <dbReference type="EMBL" id="MDM7860847.1"/>
    </source>
</evidence>
<accession>A0ABT7SXC5</accession>
<dbReference type="SUPFAM" id="SSF51735">
    <property type="entry name" value="NAD(P)-binding Rossmann-fold domains"/>
    <property type="match status" value="1"/>
</dbReference>
<dbReference type="Gene3D" id="3.40.50.720">
    <property type="entry name" value="NAD(P)-binding Rossmann-like Domain"/>
    <property type="match status" value="1"/>
</dbReference>
<dbReference type="InterPro" id="IPR036291">
    <property type="entry name" value="NAD(P)-bd_dom_sf"/>
</dbReference>
<dbReference type="RefSeq" id="WP_289365131.1">
    <property type="nucleotide sequence ID" value="NZ_JAUCBP010000007.1"/>
</dbReference>
<keyword evidence="7" id="KW-1185">Reference proteome</keyword>
<protein>
    <submittedName>
        <fullName evidence="6">Gfo/Idh/MocA family oxidoreductase</fullName>
    </submittedName>
</protein>
<comment type="similarity">
    <text evidence="1">Belongs to the Gfo/Idh/MocA family.</text>
</comment>
<dbReference type="SUPFAM" id="SSF55347">
    <property type="entry name" value="Glyceraldehyde-3-phosphate dehydrogenase-like, C-terminal domain"/>
    <property type="match status" value="1"/>
</dbReference>